<comment type="function">
    <text evidence="2">Hydrolyzes RNA 2',3'-cyclic phosphodiester to an RNA 2'-phosphomonoester.</text>
</comment>
<feature type="active site" description="Proton donor" evidence="2">
    <location>
        <position position="50"/>
    </location>
</feature>
<comment type="caution">
    <text evidence="2">Lacks conserved residue(s) required for the propagation of feature annotation.</text>
</comment>
<dbReference type="PANTHER" id="PTHR35561">
    <property type="entry name" value="RNA 2',3'-CYCLIC PHOSPHODIESTERASE"/>
    <property type="match status" value="1"/>
</dbReference>
<dbReference type="Gene3D" id="3.90.1140.10">
    <property type="entry name" value="Cyclic phosphodiesterase"/>
    <property type="match status" value="1"/>
</dbReference>
<feature type="short sequence motif" description="HXTX 1" evidence="2">
    <location>
        <begin position="50"/>
        <end position="53"/>
    </location>
</feature>
<dbReference type="SUPFAM" id="SSF55144">
    <property type="entry name" value="LigT-like"/>
    <property type="match status" value="1"/>
</dbReference>
<dbReference type="EMBL" id="JACDXW010000001">
    <property type="protein sequence ID" value="MCB5362247.1"/>
    <property type="molecule type" value="Genomic_DNA"/>
</dbReference>
<comment type="similarity">
    <text evidence="2">Belongs to the 2H phosphoesterase superfamily. ThpR family.</text>
</comment>
<dbReference type="InterPro" id="IPR004175">
    <property type="entry name" value="RNA_CPDase"/>
</dbReference>
<comment type="caution">
    <text evidence="4">The sequence shown here is derived from an EMBL/GenBank/DDBJ whole genome shotgun (WGS) entry which is preliminary data.</text>
</comment>
<dbReference type="Proteomes" id="UP000776983">
    <property type="component" value="Unassembled WGS sequence"/>
</dbReference>
<dbReference type="RefSeq" id="WP_226952473.1">
    <property type="nucleotide sequence ID" value="NZ_JACDXW010000001.1"/>
</dbReference>
<sequence length="190" mass="20863">MNDDIAPGPVSRRLFFALWPAAADAARIMQWANIAHQACGGRIMRPETLHLTLAFLGNTSAEKVIALQSAAAEWTAQARAITLERFGCFQGPRVVWAGPGAQDTHAQAWLQALHDDLWMRLEAMGWQRPDTAFRPHVSLLRKASTNQTAALSAPAPLTWLPEQCVLVASTPGETGSYYEVLARMHLHVSQ</sequence>
<comment type="catalytic activity">
    <reaction evidence="2">
        <text>a 3'-end 2',3'-cyclophospho-ribonucleotide-RNA + H2O = a 3'-end 2'-phospho-ribonucleotide-RNA + H(+)</text>
        <dbReference type="Rhea" id="RHEA:11828"/>
        <dbReference type="Rhea" id="RHEA-COMP:10464"/>
        <dbReference type="Rhea" id="RHEA-COMP:17353"/>
        <dbReference type="ChEBI" id="CHEBI:15377"/>
        <dbReference type="ChEBI" id="CHEBI:15378"/>
        <dbReference type="ChEBI" id="CHEBI:83064"/>
        <dbReference type="ChEBI" id="CHEBI:173113"/>
        <dbReference type="EC" id="3.1.4.58"/>
    </reaction>
</comment>
<protein>
    <recommendedName>
        <fullName evidence="2">RNA 2',3'-cyclic phosphodiesterase</fullName>
        <shortName evidence="2">RNA 2',3'-CPDase</shortName>
        <ecNumber evidence="2">3.1.4.58</ecNumber>
    </recommendedName>
</protein>
<gene>
    <name evidence="4" type="primary">thpR</name>
    <name evidence="4" type="ORF">H0484_00530</name>
</gene>
<proteinExistence type="inferred from homology"/>
<accession>A0ABS8C894</accession>
<organism evidence="4 5">
    <name type="scientific">Mesopusillimonas faecipullorum</name>
    <dbReference type="NCBI Taxonomy" id="2755040"/>
    <lineage>
        <taxon>Bacteria</taxon>
        <taxon>Pseudomonadati</taxon>
        <taxon>Pseudomonadota</taxon>
        <taxon>Betaproteobacteria</taxon>
        <taxon>Burkholderiales</taxon>
        <taxon>Alcaligenaceae</taxon>
        <taxon>Mesopusillimonas</taxon>
    </lineage>
</organism>
<dbReference type="EC" id="3.1.4.58" evidence="2"/>
<dbReference type="InterPro" id="IPR014051">
    <property type="entry name" value="Phosphoesterase_HXTX"/>
</dbReference>
<evidence type="ECO:0000259" key="3">
    <source>
        <dbReference type="Pfam" id="PF02834"/>
    </source>
</evidence>
<evidence type="ECO:0000313" key="4">
    <source>
        <dbReference type="EMBL" id="MCB5362247.1"/>
    </source>
</evidence>
<keyword evidence="1 2" id="KW-0378">Hydrolase</keyword>
<feature type="active site" description="Proton acceptor" evidence="2">
    <location>
        <position position="136"/>
    </location>
</feature>
<keyword evidence="5" id="KW-1185">Reference proteome</keyword>
<evidence type="ECO:0000256" key="1">
    <source>
        <dbReference type="ARBA" id="ARBA00022801"/>
    </source>
</evidence>
<dbReference type="Pfam" id="PF02834">
    <property type="entry name" value="LigT_PEase"/>
    <property type="match status" value="1"/>
</dbReference>
<name>A0ABS8C894_9BURK</name>
<dbReference type="HAMAP" id="MF_01940">
    <property type="entry name" value="RNA_CPDase"/>
    <property type="match status" value="1"/>
</dbReference>
<dbReference type="PANTHER" id="PTHR35561:SF1">
    <property type="entry name" value="RNA 2',3'-CYCLIC PHOSPHODIESTERASE"/>
    <property type="match status" value="1"/>
</dbReference>
<dbReference type="InterPro" id="IPR009097">
    <property type="entry name" value="Cyclic_Pdiesterase"/>
</dbReference>
<dbReference type="NCBIfam" id="TIGR02258">
    <property type="entry name" value="2_5_ligase"/>
    <property type="match status" value="1"/>
</dbReference>
<evidence type="ECO:0000313" key="5">
    <source>
        <dbReference type="Proteomes" id="UP000776983"/>
    </source>
</evidence>
<feature type="domain" description="Phosphoesterase HXTX" evidence="3">
    <location>
        <begin position="25"/>
        <end position="96"/>
    </location>
</feature>
<evidence type="ECO:0000256" key="2">
    <source>
        <dbReference type="HAMAP-Rule" id="MF_01940"/>
    </source>
</evidence>
<reference evidence="4 5" key="1">
    <citation type="submission" date="2020-07" db="EMBL/GenBank/DDBJ databases">
        <title>Pusillimonas sp. nov., isolated from poultry manure in Taiwan.</title>
        <authorList>
            <person name="Lin S.-Y."/>
            <person name="Tang Y.-S."/>
            <person name="Young C.-C."/>
        </authorList>
    </citation>
    <scope>NUCLEOTIDE SEQUENCE [LARGE SCALE GENOMIC DNA]</scope>
    <source>
        <strain evidence="4 5">CC-YST705</strain>
    </source>
</reference>